<keyword evidence="5 10" id="KW-0812">Transmembrane</keyword>
<evidence type="ECO:0000256" key="4">
    <source>
        <dbReference type="ARBA" id="ARBA00022448"/>
    </source>
</evidence>
<dbReference type="Proteomes" id="UP001291926">
    <property type="component" value="Unassembled WGS sequence"/>
</dbReference>
<feature type="chain" id="PRO_5045947446" description="Peptidase A1 domain-containing protein" evidence="11">
    <location>
        <begin position="23"/>
        <end position="587"/>
    </location>
</feature>
<dbReference type="PANTHER" id="PTHR13683:SF798">
    <property type="entry name" value="ASPARTYL PROTEASE AED3-LIKE"/>
    <property type="match status" value="1"/>
</dbReference>
<feature type="signal peptide" evidence="11">
    <location>
        <begin position="1"/>
        <end position="22"/>
    </location>
</feature>
<dbReference type="PANTHER" id="PTHR13683">
    <property type="entry name" value="ASPARTYL PROTEASES"/>
    <property type="match status" value="1"/>
</dbReference>
<protein>
    <recommendedName>
        <fullName evidence="12">Peptidase A1 domain-containing protein</fullName>
    </recommendedName>
</protein>
<dbReference type="InterPro" id="IPR033121">
    <property type="entry name" value="PEPTIDASE_A1"/>
</dbReference>
<comment type="subcellular location">
    <subcellularLocation>
        <location evidence="1">Membrane</location>
    </subcellularLocation>
</comment>
<dbReference type="PROSITE" id="PS51767">
    <property type="entry name" value="PEPTIDASE_A1"/>
    <property type="match status" value="1"/>
</dbReference>
<feature type="domain" description="Peptidase A1" evidence="12">
    <location>
        <begin position="101"/>
        <end position="432"/>
    </location>
</feature>
<evidence type="ECO:0000256" key="5">
    <source>
        <dbReference type="ARBA" id="ARBA00022692"/>
    </source>
</evidence>
<accession>A0ABR0D3V7</accession>
<keyword evidence="9 10" id="KW-0472">Membrane</keyword>
<evidence type="ECO:0000256" key="6">
    <source>
        <dbReference type="ARBA" id="ARBA00022927"/>
    </source>
</evidence>
<dbReference type="InterPro" id="IPR021109">
    <property type="entry name" value="Peptidase_aspartic_dom_sf"/>
</dbReference>
<dbReference type="InterPro" id="IPR032861">
    <property type="entry name" value="TAXi_N"/>
</dbReference>
<keyword evidence="8" id="KW-0811">Translocation</keyword>
<evidence type="ECO:0000256" key="9">
    <source>
        <dbReference type="ARBA" id="ARBA00023136"/>
    </source>
</evidence>
<reference evidence="13 14" key="1">
    <citation type="journal article" date="2023" name="bioRxiv">
        <title>Genome report: Whole genome sequence and annotation of Penstemon davidsonii.</title>
        <authorList>
            <person name="Ostevik K.L."/>
            <person name="Alabady M."/>
            <person name="Zhang M."/>
            <person name="Rausher M.D."/>
        </authorList>
    </citation>
    <scope>NUCLEOTIDE SEQUENCE [LARGE SCALE GENOMIC DNA]</scope>
    <source>
        <strain evidence="13">DNT005</strain>
        <tissue evidence="13">Whole leaf</tissue>
    </source>
</reference>
<keyword evidence="4" id="KW-0813">Transport</keyword>
<name>A0ABR0D3V7_9LAMI</name>
<dbReference type="SUPFAM" id="SSF50630">
    <property type="entry name" value="Acid proteases"/>
    <property type="match status" value="1"/>
</dbReference>
<evidence type="ECO:0000256" key="8">
    <source>
        <dbReference type="ARBA" id="ARBA00023010"/>
    </source>
</evidence>
<dbReference type="Pfam" id="PF00584">
    <property type="entry name" value="SecE"/>
    <property type="match status" value="1"/>
</dbReference>
<evidence type="ECO:0000256" key="7">
    <source>
        <dbReference type="ARBA" id="ARBA00022989"/>
    </source>
</evidence>
<dbReference type="Gene3D" id="2.40.70.10">
    <property type="entry name" value="Acid Proteases"/>
    <property type="match status" value="2"/>
</dbReference>
<evidence type="ECO:0000256" key="10">
    <source>
        <dbReference type="SAM" id="Phobius"/>
    </source>
</evidence>
<keyword evidence="7 10" id="KW-1133">Transmembrane helix</keyword>
<evidence type="ECO:0000259" key="12">
    <source>
        <dbReference type="PROSITE" id="PS51767"/>
    </source>
</evidence>
<keyword evidence="14" id="KW-1185">Reference proteome</keyword>
<proteinExistence type="inferred from homology"/>
<organism evidence="13 14">
    <name type="scientific">Penstemon davidsonii</name>
    <dbReference type="NCBI Taxonomy" id="160366"/>
    <lineage>
        <taxon>Eukaryota</taxon>
        <taxon>Viridiplantae</taxon>
        <taxon>Streptophyta</taxon>
        <taxon>Embryophyta</taxon>
        <taxon>Tracheophyta</taxon>
        <taxon>Spermatophyta</taxon>
        <taxon>Magnoliopsida</taxon>
        <taxon>eudicotyledons</taxon>
        <taxon>Gunneridae</taxon>
        <taxon>Pentapetalae</taxon>
        <taxon>asterids</taxon>
        <taxon>lamiids</taxon>
        <taxon>Lamiales</taxon>
        <taxon>Plantaginaceae</taxon>
        <taxon>Cheloneae</taxon>
        <taxon>Penstemon</taxon>
    </lineage>
</organism>
<comment type="similarity">
    <text evidence="3">Belongs to the SecE/SEC61-gamma family.</text>
</comment>
<evidence type="ECO:0000256" key="1">
    <source>
        <dbReference type="ARBA" id="ARBA00004370"/>
    </source>
</evidence>
<dbReference type="InterPro" id="IPR032799">
    <property type="entry name" value="TAXi_C"/>
</dbReference>
<feature type="transmembrane region" description="Helical" evidence="10">
    <location>
        <begin position="556"/>
        <end position="583"/>
    </location>
</feature>
<sequence>MKTTLKYLFSLIAILFFSLANGQHTPKCDIEEQGSSDLKIIHVNSPCSPLRPKTLTLSWEDSVLHMQSNDKARLQYLSSLSTDRSSVPITSGRWSTQNPTYVVQAKLGTPAQTLLVALDTCNDVAWIPCSGCVGCSSVTYDPVKSSTFKPLACGAPQCKQVPNPSCGGTTCGFNTTYGNSVLTATLAQDNITLATDSISGYTFSCIQRASGSSFPTQGLLGLGRGPLSLLSQTNSLYKSTFSYCLPSHKSLTFAGSLWLGPNKQPNKIKTTPLLKNPKRPSFYYVNLLAIRVGKRIVKIPPSAFAFDPNTGAGTVFDSGTTFTQLVKPAYIAVRDEFRRLMGNATLSSLGGLDTCYYEHITVPTVTFLFSGMNVTYPQYNFIIRSTQGTTACLAMMAAPDTGVNSVLNVIASFQQQNNRILIDVPNSKLGIRHEPCSIKRLPISVVYPKLPFQNHNSNLCRSRRFNTDTTLGWRRNPNLCIQFHCRSSRTTHILSAGRNYQLGYNDDSHTEPFWLSMTRETMRTLRSLLLFLMEQPSQLKYIEWPSFQSTLKTATLTLGLVALLIVALSSVDSALSYLLALLLRKKL</sequence>
<keyword evidence="11" id="KW-0732">Signal</keyword>
<evidence type="ECO:0000256" key="11">
    <source>
        <dbReference type="SAM" id="SignalP"/>
    </source>
</evidence>
<keyword evidence="6" id="KW-0653">Protein transport</keyword>
<evidence type="ECO:0000256" key="2">
    <source>
        <dbReference type="ARBA" id="ARBA00007447"/>
    </source>
</evidence>
<dbReference type="InterPro" id="IPR001901">
    <property type="entry name" value="Translocase_SecE/Sec61-g"/>
</dbReference>
<evidence type="ECO:0000313" key="14">
    <source>
        <dbReference type="Proteomes" id="UP001291926"/>
    </source>
</evidence>
<dbReference type="EMBL" id="JAYDYQ010002534">
    <property type="protein sequence ID" value="KAK4483561.1"/>
    <property type="molecule type" value="Genomic_DNA"/>
</dbReference>
<evidence type="ECO:0000313" key="13">
    <source>
        <dbReference type="EMBL" id="KAK4483561.1"/>
    </source>
</evidence>
<comment type="caution">
    <text evidence="13">The sequence shown here is derived from an EMBL/GenBank/DDBJ whole genome shotgun (WGS) entry which is preliminary data.</text>
</comment>
<dbReference type="Pfam" id="PF14543">
    <property type="entry name" value="TAXi_N"/>
    <property type="match status" value="1"/>
</dbReference>
<evidence type="ECO:0000256" key="3">
    <source>
        <dbReference type="ARBA" id="ARBA00008274"/>
    </source>
</evidence>
<dbReference type="Pfam" id="PF14541">
    <property type="entry name" value="TAXi_C"/>
    <property type="match status" value="1"/>
</dbReference>
<comment type="similarity">
    <text evidence="2">Belongs to the peptidase A1 family.</text>
</comment>
<dbReference type="InterPro" id="IPR001461">
    <property type="entry name" value="Aspartic_peptidase_A1"/>
</dbReference>
<gene>
    <name evidence="13" type="ORF">RD792_010760</name>
</gene>